<dbReference type="RefSeq" id="XP_040726909.1">
    <property type="nucleotide sequence ID" value="XM_040871880.1"/>
</dbReference>
<dbReference type="InterPro" id="IPR002218">
    <property type="entry name" value="MnmG-rel"/>
</dbReference>
<dbReference type="FunFam" id="3.50.50.60:FF:000002">
    <property type="entry name" value="tRNA uridine 5-carboxymethylaminomethyl modification enzyme MnmG"/>
    <property type="match status" value="1"/>
</dbReference>
<dbReference type="GeneID" id="63788479"/>
<evidence type="ECO:0000256" key="6">
    <source>
        <dbReference type="ARBA" id="ARBA00054993"/>
    </source>
</evidence>
<evidence type="ECO:0000313" key="8">
    <source>
        <dbReference type="EMBL" id="ORY85427.1"/>
    </source>
</evidence>
<proteinExistence type="inferred from homology"/>
<name>A0A1Y2FP97_PROLT</name>
<keyword evidence="4" id="KW-0819">tRNA processing</keyword>
<dbReference type="Pfam" id="PF13932">
    <property type="entry name" value="SAM_GIDA_C"/>
    <property type="match status" value="1"/>
</dbReference>
<dbReference type="GO" id="GO:0070899">
    <property type="term" value="P:mitochondrial tRNA wobble uridine modification"/>
    <property type="evidence" value="ECO:0007669"/>
    <property type="project" value="UniProtKB-ARBA"/>
</dbReference>
<dbReference type="GO" id="GO:0050660">
    <property type="term" value="F:flavin adenine dinucleotide binding"/>
    <property type="evidence" value="ECO:0007669"/>
    <property type="project" value="InterPro"/>
</dbReference>
<evidence type="ECO:0000256" key="1">
    <source>
        <dbReference type="ARBA" id="ARBA00001974"/>
    </source>
</evidence>
<evidence type="ECO:0000259" key="7">
    <source>
        <dbReference type="SMART" id="SM01228"/>
    </source>
</evidence>
<dbReference type="PANTHER" id="PTHR11806:SF0">
    <property type="entry name" value="PROTEIN MTO1 HOMOLOG, MITOCHONDRIAL"/>
    <property type="match status" value="1"/>
</dbReference>
<dbReference type="Gene3D" id="1.10.150.570">
    <property type="entry name" value="GidA associated domain, C-terminal subdomain"/>
    <property type="match status" value="1"/>
</dbReference>
<feature type="domain" description="tRNA uridine 5-carboxymethylaminomethyl modification enzyme C-terminal subdomain" evidence="7">
    <location>
        <begin position="559"/>
        <end position="631"/>
    </location>
</feature>
<dbReference type="SUPFAM" id="SSF51905">
    <property type="entry name" value="FAD/NAD(P)-binding domain"/>
    <property type="match status" value="1"/>
</dbReference>
<keyword evidence="5" id="KW-0274">FAD</keyword>
<dbReference type="InterPro" id="IPR040131">
    <property type="entry name" value="MnmG_N"/>
</dbReference>
<dbReference type="PROSITE" id="PS01281">
    <property type="entry name" value="GIDA_2"/>
    <property type="match status" value="1"/>
</dbReference>
<dbReference type="OMA" id="CNPAMGG"/>
<keyword evidence="3" id="KW-0285">Flavoprotein</keyword>
<dbReference type="Proteomes" id="UP000193685">
    <property type="component" value="Unassembled WGS sequence"/>
</dbReference>
<dbReference type="FunFam" id="3.50.50.60:FF:000145">
    <property type="entry name" value="tRNA uridine 5-carboxymethylaminomethyl modification enzyme"/>
    <property type="match status" value="1"/>
</dbReference>
<comment type="function">
    <text evidence="6">Component of the MSS1-MTO1 complex that catalyzes the 5-carboxymethylaminomethyluridine (cmnm(5)U) modification at the 34th wobble position (U34) of mitochondrial tRNAs.</text>
</comment>
<dbReference type="InterPro" id="IPR044920">
    <property type="entry name" value="MnmG_C_subdom_sf"/>
</dbReference>
<dbReference type="SMART" id="SM01228">
    <property type="entry name" value="GIDA_assoc_3"/>
    <property type="match status" value="1"/>
</dbReference>
<sequence length="663" mass="71937">MALLAKRLCLPARHFATAATGRHYDVVCIGGGHAGCEASAASARSGAHTALITQKLDAIGELSCNPSFGGIGKGTLVREIDALGGLCAQVCDEAGIQFMVLNKSKGPAVWGPRAQLDRKLYKRHMQQALARCENLDIVQGIISDLVLPDGKVSGVRLESGEVITTSKVILTTGTFLGGEIHIGLESFPSGRLGEAASTGLSASLKRAGFQLGRLKTGTPPRIRKSSINFNGLFGQHGDDPPMPFSQLNERVAIATDAQTTTYQTRTTVETHDLVRRHLHESVHIRETVTGPRYCPSIESKVQKFASKPEHLIWLESEGLDSDLIYPNGISMTLPAEVQRKMLHTIPGLEHSEMTSPGYGVEYDYLDPRGLHTTLESKRIAGLYLAGQINGTTGYEEAAAQGLLAGANAGLSAQNKPPLIISRADAFLGVLVDDLTTKGVDEPYRMFTSRSEFRLSVRSDNADLRLTQLAQQAGILRGDRWQQFSTSRDTMDEIRLLLHATLLSPTEWRTRGVQVNADGKRRSAFELLARSEISTKTLKLAVPALDRYSDTLLARLDIEGAYAHYITRQEADNRAVLLADEQLLLPKTVDYDRVSSLSHEARAALKSTRPDTLGQAGRLKGVDASALVNLLRHVKPTRSACSVEPISSATSRAVLLDSICAIRR</sequence>
<dbReference type="PROSITE" id="PS01280">
    <property type="entry name" value="GIDA_1"/>
    <property type="match status" value="1"/>
</dbReference>
<dbReference type="InterPro" id="IPR047001">
    <property type="entry name" value="MnmG_C_subdom"/>
</dbReference>
<reference evidence="8 9" key="1">
    <citation type="submission" date="2016-07" db="EMBL/GenBank/DDBJ databases">
        <title>Pervasive Adenine N6-methylation of Active Genes in Fungi.</title>
        <authorList>
            <consortium name="DOE Joint Genome Institute"/>
            <person name="Mondo S.J."/>
            <person name="Dannebaum R.O."/>
            <person name="Kuo R.C."/>
            <person name="Labutti K."/>
            <person name="Haridas S."/>
            <person name="Kuo A."/>
            <person name="Salamov A."/>
            <person name="Ahrendt S.R."/>
            <person name="Lipzen A."/>
            <person name="Sullivan W."/>
            <person name="Andreopoulos W.B."/>
            <person name="Clum A."/>
            <person name="Lindquist E."/>
            <person name="Daum C."/>
            <person name="Ramamoorthy G.K."/>
            <person name="Gryganskyi A."/>
            <person name="Culley D."/>
            <person name="Magnuson J.K."/>
            <person name="James T.Y."/>
            <person name="O'Malley M.A."/>
            <person name="Stajich J.E."/>
            <person name="Spatafora J.W."/>
            <person name="Visel A."/>
            <person name="Grigoriev I.V."/>
        </authorList>
    </citation>
    <scope>NUCLEOTIDE SEQUENCE [LARGE SCALE GENOMIC DNA]</scope>
    <source>
        <strain evidence="8 9">12-1054</strain>
    </source>
</reference>
<dbReference type="OrthoDB" id="3329at2759"/>
<protein>
    <submittedName>
        <fullName evidence="8">Glucose inhibited division protein A</fullName>
    </submittedName>
</protein>
<evidence type="ECO:0000256" key="3">
    <source>
        <dbReference type="ARBA" id="ARBA00022630"/>
    </source>
</evidence>
<dbReference type="STRING" id="56484.A0A1Y2FP97"/>
<dbReference type="AlphaFoldDB" id="A0A1Y2FP97"/>
<dbReference type="Pfam" id="PF21680">
    <property type="entry name" value="GIDA_C_1st"/>
    <property type="match status" value="1"/>
</dbReference>
<dbReference type="InterPro" id="IPR036188">
    <property type="entry name" value="FAD/NAD-bd_sf"/>
</dbReference>
<dbReference type="GO" id="GO:0030488">
    <property type="term" value="P:tRNA methylation"/>
    <property type="evidence" value="ECO:0007669"/>
    <property type="project" value="TreeGrafter"/>
</dbReference>
<dbReference type="Pfam" id="PF01134">
    <property type="entry name" value="GIDA"/>
    <property type="match status" value="1"/>
</dbReference>
<dbReference type="PANTHER" id="PTHR11806">
    <property type="entry name" value="GLUCOSE INHIBITED DIVISION PROTEIN A"/>
    <property type="match status" value="1"/>
</dbReference>
<dbReference type="FunFam" id="1.10.150.570:FF:000001">
    <property type="entry name" value="tRNA uridine 5-carboxymethylaminomethyl modification enzyme MnmG"/>
    <property type="match status" value="1"/>
</dbReference>
<comment type="cofactor">
    <cofactor evidence="1">
        <name>FAD</name>
        <dbReference type="ChEBI" id="CHEBI:57692"/>
    </cofactor>
</comment>
<dbReference type="InterPro" id="IPR020595">
    <property type="entry name" value="MnmG-rel_CS"/>
</dbReference>
<dbReference type="GO" id="GO:0005739">
    <property type="term" value="C:mitochondrion"/>
    <property type="evidence" value="ECO:0007669"/>
    <property type="project" value="GOC"/>
</dbReference>
<dbReference type="InterPro" id="IPR049312">
    <property type="entry name" value="GIDA_C_N"/>
</dbReference>
<organism evidence="8 9">
    <name type="scientific">Protomyces lactucae-debilis</name>
    <dbReference type="NCBI Taxonomy" id="2754530"/>
    <lineage>
        <taxon>Eukaryota</taxon>
        <taxon>Fungi</taxon>
        <taxon>Dikarya</taxon>
        <taxon>Ascomycota</taxon>
        <taxon>Taphrinomycotina</taxon>
        <taxon>Taphrinomycetes</taxon>
        <taxon>Taphrinales</taxon>
        <taxon>Protomycetaceae</taxon>
        <taxon>Protomyces</taxon>
    </lineage>
</organism>
<dbReference type="EMBL" id="MCFI01000004">
    <property type="protein sequence ID" value="ORY85427.1"/>
    <property type="molecule type" value="Genomic_DNA"/>
</dbReference>
<dbReference type="HAMAP" id="MF_00129">
    <property type="entry name" value="MnmG_GidA"/>
    <property type="match status" value="1"/>
</dbReference>
<accession>A0A1Y2FP97</accession>
<evidence type="ECO:0000256" key="5">
    <source>
        <dbReference type="ARBA" id="ARBA00022827"/>
    </source>
</evidence>
<evidence type="ECO:0000256" key="2">
    <source>
        <dbReference type="ARBA" id="ARBA00007653"/>
    </source>
</evidence>
<evidence type="ECO:0000256" key="4">
    <source>
        <dbReference type="ARBA" id="ARBA00022694"/>
    </source>
</evidence>
<comment type="caution">
    <text evidence="8">The sequence shown here is derived from an EMBL/GenBank/DDBJ whole genome shotgun (WGS) entry which is preliminary data.</text>
</comment>
<dbReference type="NCBIfam" id="TIGR00136">
    <property type="entry name" value="mnmG_gidA"/>
    <property type="match status" value="1"/>
</dbReference>
<dbReference type="InterPro" id="IPR026904">
    <property type="entry name" value="MnmG_C"/>
</dbReference>
<keyword evidence="9" id="KW-1185">Reference proteome</keyword>
<dbReference type="Gene3D" id="3.50.50.60">
    <property type="entry name" value="FAD/NAD(P)-binding domain"/>
    <property type="match status" value="2"/>
</dbReference>
<gene>
    <name evidence="8" type="ORF">BCR37DRAFT_402006</name>
</gene>
<dbReference type="InterPro" id="IPR004416">
    <property type="entry name" value="MnmG"/>
</dbReference>
<evidence type="ECO:0000313" key="9">
    <source>
        <dbReference type="Proteomes" id="UP000193685"/>
    </source>
</evidence>
<comment type="similarity">
    <text evidence="2">Belongs to the MnmG family.</text>
</comment>